<dbReference type="AlphaFoldDB" id="A0A8S4P9K5"/>
<dbReference type="PANTHER" id="PTHR11567:SF202">
    <property type="entry name" value="LYSOPHOSPHATIDIC ACID PHOSPHATASE TYPE 6"/>
    <property type="match status" value="1"/>
</dbReference>
<evidence type="ECO:0000313" key="3">
    <source>
        <dbReference type="Proteomes" id="UP000749559"/>
    </source>
</evidence>
<dbReference type="GO" id="GO:0016791">
    <property type="term" value="F:phosphatase activity"/>
    <property type="evidence" value="ECO:0007669"/>
    <property type="project" value="TreeGrafter"/>
</dbReference>
<dbReference type="SUPFAM" id="SSF53254">
    <property type="entry name" value="Phosphoglycerate mutase-like"/>
    <property type="match status" value="1"/>
</dbReference>
<dbReference type="Gene3D" id="3.40.50.1240">
    <property type="entry name" value="Phosphoglycerate mutase-like"/>
    <property type="match status" value="1"/>
</dbReference>
<dbReference type="OrthoDB" id="10257284at2759"/>
<evidence type="ECO:0000313" key="2">
    <source>
        <dbReference type="EMBL" id="CAH1789699.1"/>
    </source>
</evidence>
<dbReference type="Proteomes" id="UP000749559">
    <property type="component" value="Unassembled WGS sequence"/>
</dbReference>
<dbReference type="EMBL" id="CAIIXF020000007">
    <property type="protein sequence ID" value="CAH1789699.1"/>
    <property type="molecule type" value="Genomic_DNA"/>
</dbReference>
<comment type="caution">
    <text evidence="2">The sequence shown here is derived from an EMBL/GenBank/DDBJ whole genome shotgun (WGS) entry which is preliminary data.</text>
</comment>
<sequence>MKRYMASRLAKIVGITFSSYVAVKYTREQLKRTNVFASEIKNQKESDGIEGEIENSRTPNLDSLKLRNVQIFFRHGARTPLKFIPGVEEAFWDARFLMGSLPHADIEYEVHNIHGGGRQPPQDLESHYAKTRFKGGCIAGQLTQLGQSQMVDLGRSIGKKYLKSLDLNPEYSASSEQDIFIRSTNINRTILSAKCVVAGMFGCNNVKDPLKILVSKRATEILYPNQHHCHLLKAVWTAGWVDFDKLAGFKDDRLSVQSALGFTDDINVNICDCRDVLVARQAHGLALPKQLAPVMSVIEDRATQMITVATCGLESERQSTVPLTGGPMVYLVLHHMDSVVMNKSDSKKMCLYSCHDSSLIPLLEAIGSFDNKWPPYAASVTFELYEDDNGEFWVRTLYLDEEIKVRNCDSAIVTLDKFHDEVNAYAMSPEQFWARCHGKEAIVDPLMDKILQELIQISRSGLRSKKDTDGQYLQ</sequence>
<dbReference type="InterPro" id="IPR000560">
    <property type="entry name" value="His_Pase_clade-2"/>
</dbReference>
<proteinExistence type="inferred from homology"/>
<evidence type="ECO:0000256" key="1">
    <source>
        <dbReference type="ARBA" id="ARBA00005375"/>
    </source>
</evidence>
<gene>
    <name evidence="2" type="ORF">OFUS_LOCUS15013</name>
</gene>
<reference evidence="2" key="1">
    <citation type="submission" date="2022-03" db="EMBL/GenBank/DDBJ databases">
        <authorList>
            <person name="Martin C."/>
        </authorList>
    </citation>
    <scope>NUCLEOTIDE SEQUENCE</scope>
</reference>
<dbReference type="PANTHER" id="PTHR11567">
    <property type="entry name" value="ACID PHOSPHATASE-RELATED"/>
    <property type="match status" value="1"/>
</dbReference>
<organism evidence="2 3">
    <name type="scientific">Owenia fusiformis</name>
    <name type="common">Polychaete worm</name>
    <dbReference type="NCBI Taxonomy" id="6347"/>
    <lineage>
        <taxon>Eukaryota</taxon>
        <taxon>Metazoa</taxon>
        <taxon>Spiralia</taxon>
        <taxon>Lophotrochozoa</taxon>
        <taxon>Annelida</taxon>
        <taxon>Polychaeta</taxon>
        <taxon>Sedentaria</taxon>
        <taxon>Canalipalpata</taxon>
        <taxon>Sabellida</taxon>
        <taxon>Oweniida</taxon>
        <taxon>Oweniidae</taxon>
        <taxon>Owenia</taxon>
    </lineage>
</organism>
<dbReference type="CDD" id="cd07061">
    <property type="entry name" value="HP_HAP_like"/>
    <property type="match status" value="1"/>
</dbReference>
<dbReference type="InterPro" id="IPR050645">
    <property type="entry name" value="Histidine_acid_phosphatase"/>
</dbReference>
<protein>
    <recommendedName>
        <fullName evidence="4">Lysophosphatidic acid phosphatase type 6</fullName>
    </recommendedName>
</protein>
<dbReference type="Pfam" id="PF00328">
    <property type="entry name" value="His_Phos_2"/>
    <property type="match status" value="2"/>
</dbReference>
<comment type="similarity">
    <text evidence="1">Belongs to the histidine acid phosphatase family.</text>
</comment>
<dbReference type="InterPro" id="IPR029033">
    <property type="entry name" value="His_PPase_superfam"/>
</dbReference>
<keyword evidence="3" id="KW-1185">Reference proteome</keyword>
<name>A0A8S4P9K5_OWEFU</name>
<accession>A0A8S4P9K5</accession>
<evidence type="ECO:0008006" key="4">
    <source>
        <dbReference type="Google" id="ProtNLM"/>
    </source>
</evidence>